<keyword evidence="2" id="KW-1185">Reference proteome</keyword>
<evidence type="ECO:0000313" key="2">
    <source>
        <dbReference type="Proteomes" id="UP000184315"/>
    </source>
</evidence>
<dbReference type="STRING" id="671072.PL9214490270"/>
<dbReference type="AlphaFoldDB" id="A0A1J1LJP7"/>
<name>A0A1J1LJP7_9CYAN</name>
<evidence type="ECO:0000313" key="1">
    <source>
        <dbReference type="EMBL" id="CUR32723.1"/>
    </source>
</evidence>
<accession>A0A1J1LJP7</accession>
<gene>
    <name evidence="1" type="ORF">PL9214490270</name>
</gene>
<reference evidence="2" key="1">
    <citation type="submission" date="2015-10" db="EMBL/GenBank/DDBJ databases">
        <authorList>
            <person name="Regsiter A."/>
            <person name="william w."/>
        </authorList>
    </citation>
    <scope>NUCLEOTIDE SEQUENCE [LARGE SCALE GENOMIC DNA]</scope>
</reference>
<dbReference type="EMBL" id="CZDF01000154">
    <property type="protein sequence ID" value="CUR32723.1"/>
    <property type="molecule type" value="Genomic_DNA"/>
</dbReference>
<organism evidence="1 2">
    <name type="scientific">Planktothrix tepida PCC 9214</name>
    <dbReference type="NCBI Taxonomy" id="671072"/>
    <lineage>
        <taxon>Bacteria</taxon>
        <taxon>Bacillati</taxon>
        <taxon>Cyanobacteriota</taxon>
        <taxon>Cyanophyceae</taxon>
        <taxon>Oscillatoriophycideae</taxon>
        <taxon>Oscillatoriales</taxon>
        <taxon>Microcoleaceae</taxon>
        <taxon>Planktothrix</taxon>
    </lineage>
</organism>
<proteinExistence type="predicted"/>
<protein>
    <submittedName>
        <fullName evidence="1">Uncharacterized protein</fullName>
    </submittedName>
</protein>
<sequence length="43" mass="4970">MSEALLDSRLKRKINKLLDNFTVKNVNAIIEFIQKNDSIIPLL</sequence>
<dbReference type="Proteomes" id="UP000184315">
    <property type="component" value="Unassembled WGS sequence"/>
</dbReference>